<feature type="domain" description="Beta-lactamase-related" evidence="1">
    <location>
        <begin position="10"/>
        <end position="360"/>
    </location>
</feature>
<dbReference type="Pfam" id="PF00144">
    <property type="entry name" value="Beta-lactamase"/>
    <property type="match status" value="1"/>
</dbReference>
<dbReference type="PANTHER" id="PTHR43283">
    <property type="entry name" value="BETA-LACTAMASE-RELATED"/>
    <property type="match status" value="1"/>
</dbReference>
<sequence>MRAAEVMSGIRAQVDAGRVPGAIVGVRHGGRTTVEAAGATGPGGDPLRADAVVRISSNTKPVVAALALRLVQDGLLALHDPVERFLPALADRRVLRAIDGPPEDTVPAERAVTVEDLLSMRMGFGWVWESDCPTVERATGLGLGFGPPDPTGPPAPDEWVARFATLPLLEQPGAVWRYEMSFAVLGAVLARAAGQPLDVVLAERLCGPLGMVDTGFVADPARLVPSYARDGDALTVFDGASDSRWLAPPAFPDARGGLVSTAADLLRFAGMLLDDGAGLLTPASVAAMTTDRLTPEQRGGPSAATFLDSGGWGYGVGVVETPVGRRYGWAGGLGTLWYSWPGHDLAAVLLTQVLPPDAEVFGAFTTTIQDALSR</sequence>
<name>A0ABT1A202_9PSEU</name>
<reference evidence="2" key="1">
    <citation type="submission" date="2021-04" db="EMBL/GenBank/DDBJ databases">
        <title>Pseudonocardia sp. nov., isolated from sandy soil of mangrove forest.</title>
        <authorList>
            <person name="Zan Z."/>
            <person name="Huang R."/>
            <person name="Liu W."/>
        </authorList>
    </citation>
    <scope>NUCLEOTIDE SEQUENCE</scope>
    <source>
        <strain evidence="2">S2-4</strain>
    </source>
</reference>
<dbReference type="EMBL" id="JAGSOV010000039">
    <property type="protein sequence ID" value="MCO1657022.1"/>
    <property type="molecule type" value="Genomic_DNA"/>
</dbReference>
<evidence type="ECO:0000313" key="2">
    <source>
        <dbReference type="EMBL" id="MCO1657022.1"/>
    </source>
</evidence>
<protein>
    <submittedName>
        <fullName evidence="2">Beta-lactamase family protein</fullName>
    </submittedName>
</protein>
<accession>A0ABT1A202</accession>
<evidence type="ECO:0000259" key="1">
    <source>
        <dbReference type="Pfam" id="PF00144"/>
    </source>
</evidence>
<dbReference type="Proteomes" id="UP001165283">
    <property type="component" value="Unassembled WGS sequence"/>
</dbReference>
<dbReference type="PANTHER" id="PTHR43283:SF3">
    <property type="entry name" value="BETA-LACTAMASE FAMILY PROTEIN (AFU_ORTHOLOGUE AFUA_5G07500)"/>
    <property type="match status" value="1"/>
</dbReference>
<evidence type="ECO:0000313" key="3">
    <source>
        <dbReference type="Proteomes" id="UP001165283"/>
    </source>
</evidence>
<dbReference type="InterPro" id="IPR012338">
    <property type="entry name" value="Beta-lactam/transpept-like"/>
</dbReference>
<dbReference type="InterPro" id="IPR050789">
    <property type="entry name" value="Diverse_Enzym_Activities"/>
</dbReference>
<dbReference type="InterPro" id="IPR001466">
    <property type="entry name" value="Beta-lactam-related"/>
</dbReference>
<dbReference type="RefSeq" id="WP_252440314.1">
    <property type="nucleotide sequence ID" value="NZ_JAGSOV010000039.1"/>
</dbReference>
<organism evidence="2 3">
    <name type="scientific">Pseudonocardia humida</name>
    <dbReference type="NCBI Taxonomy" id="2800819"/>
    <lineage>
        <taxon>Bacteria</taxon>
        <taxon>Bacillati</taxon>
        <taxon>Actinomycetota</taxon>
        <taxon>Actinomycetes</taxon>
        <taxon>Pseudonocardiales</taxon>
        <taxon>Pseudonocardiaceae</taxon>
        <taxon>Pseudonocardia</taxon>
    </lineage>
</organism>
<comment type="caution">
    <text evidence="2">The sequence shown here is derived from an EMBL/GenBank/DDBJ whole genome shotgun (WGS) entry which is preliminary data.</text>
</comment>
<proteinExistence type="predicted"/>
<keyword evidence="3" id="KW-1185">Reference proteome</keyword>
<gene>
    <name evidence="2" type="ORF">KDL28_18330</name>
</gene>
<dbReference type="SUPFAM" id="SSF56601">
    <property type="entry name" value="beta-lactamase/transpeptidase-like"/>
    <property type="match status" value="1"/>
</dbReference>
<dbReference type="Gene3D" id="3.40.710.10">
    <property type="entry name" value="DD-peptidase/beta-lactamase superfamily"/>
    <property type="match status" value="1"/>
</dbReference>